<comment type="caution">
    <text evidence="10">The sequence shown here is derived from an EMBL/GenBank/DDBJ whole genome shotgun (WGS) entry which is preliminary data.</text>
</comment>
<evidence type="ECO:0000256" key="2">
    <source>
        <dbReference type="ARBA" id="ARBA00004496"/>
    </source>
</evidence>
<dbReference type="PANTHER" id="PTHR12596">
    <property type="entry name" value="EXPORTIN 4,7-RELATED"/>
    <property type="match status" value="1"/>
</dbReference>
<keyword evidence="6" id="KW-0653">Protein transport</keyword>
<evidence type="ECO:0000313" key="11">
    <source>
        <dbReference type="Proteomes" id="UP001497497"/>
    </source>
</evidence>
<sequence length="1138" mass="130021">MAEQTVMLELEQASLIFMAPPDLVTREQRQAAQDHILNFHKTRMPYTLCQYILENSKNDYTLFQAATTIKEAIIRDWALMGPDAVESLRSFLLRYITNHITLQSYVREQILQTVAVILKRATLDKKGKSCDGLFEDVTALISSGNITMQLVACSMLTSLLNEYSYTSRTSTVGLTWEFHIKCKRAFEQSDLKRVFMFSLQVLNQIEAQPSPLSREATAFLNRILSIAEQVLNWEFTPRGVRMHHAFVSNPNATLKPPISWRDVILDKTTLSLFFRIHQKARFNSEMAHHSLQCLVQLASLNGPIFTDEAGPQYLSQYIEGFLQMLSQIDLQEYENFGIASIFKNLLVMFPIKNFNTLDAMLFKSFIQTLTTLTCSIGRLAAQEESVHKDNTIYMESYEKLLESWSRITLEVDSLPPGTLISPATQIFNSYMQCHLASPDGIRNMNADESDEDIDETEQDDRYKFCDQLWCIGALGRVIPEHTVPLLSKILEDRVAQIGNHLHRLQQQKEMVSSHETTVDISGLHALQEDLHWLILVTGNVLADAAEGETPTIPSVIMKYSINQSKNVDINLTLKMLSSLGEKLDPAQEMNVDPVIRLITAVFRLCEVENRAIDAKLNEFLSPQIGSTIMWFLERWSDAYLLHDENDYTEMSLALATAFGMDTEGIKWTINFIMQKILATLAIWGSELNLISDTLELLIDMAEQSTRAMYLCQSEVLWNLARLESNHEPPVSTLAPSARRQFMKAMVLAGCGIKNSTQEEQYWKLLLQSNHERFLHLVESHDFKAGLESSRQQYLYLLETLIGVATATQNTIAKEMFQFMGPLLSHVIKAIDIHHNYEDVITTSFELFSEIVAKMLPFLNTADSQTLYQLSLSAIQMYARHNLGRQCITADDEQETKFKDIILIMEMLTNLMSKDILDFNKEERANCENPCIDGPTVVIYGLELIVPLMSAEMLKFPVLCSCYFRLISFLSDLHSEKFCQLPQQLFNNIMASIELGFNSYIPQTVSMCLTTVSYLAEYNEHKMTSPMNPQISQHLQLTLGHFLKVIFRMLVLDNFDLSLQEIGSTTLFCLICCSQELYKDLVNQLIQVQPEEYKNRLLQAFNELTPQSLQLTITRQNKITFRANFDVFLNNVRGFLCVR</sequence>
<proteinExistence type="inferred from homology"/>
<evidence type="ECO:0000256" key="4">
    <source>
        <dbReference type="ARBA" id="ARBA00022448"/>
    </source>
</evidence>
<dbReference type="GO" id="GO:0006611">
    <property type="term" value="P:protein export from nucleus"/>
    <property type="evidence" value="ECO:0007669"/>
    <property type="project" value="TreeGrafter"/>
</dbReference>
<dbReference type="SUPFAM" id="SSF48371">
    <property type="entry name" value="ARM repeat"/>
    <property type="match status" value="1"/>
</dbReference>
<evidence type="ECO:0000256" key="5">
    <source>
        <dbReference type="ARBA" id="ARBA00022490"/>
    </source>
</evidence>
<comment type="subcellular location">
    <subcellularLocation>
        <location evidence="2">Cytoplasm</location>
    </subcellularLocation>
    <subcellularLocation>
        <location evidence="1">Nucleus</location>
    </subcellularLocation>
</comment>
<dbReference type="Pfam" id="PF03810">
    <property type="entry name" value="IBN_N"/>
    <property type="match status" value="1"/>
</dbReference>
<evidence type="ECO:0000256" key="7">
    <source>
        <dbReference type="ARBA" id="ARBA00023242"/>
    </source>
</evidence>
<keyword evidence="4" id="KW-0813">Transport</keyword>
<evidence type="ECO:0000256" key="8">
    <source>
        <dbReference type="ARBA" id="ARBA00040444"/>
    </source>
</evidence>
<evidence type="ECO:0000256" key="1">
    <source>
        <dbReference type="ARBA" id="ARBA00004123"/>
    </source>
</evidence>
<dbReference type="InterPro" id="IPR057947">
    <property type="entry name" value="TPR_XPO7/RBP17"/>
</dbReference>
<dbReference type="PROSITE" id="PS50166">
    <property type="entry name" value="IMPORTIN_B_NT"/>
    <property type="match status" value="1"/>
</dbReference>
<dbReference type="EMBL" id="CAXITT010000125">
    <property type="protein sequence ID" value="CAL1532791.1"/>
    <property type="molecule type" value="Genomic_DNA"/>
</dbReference>
<dbReference type="AlphaFoldDB" id="A0AAV2HFP4"/>
<dbReference type="FunFam" id="1.25.10.10:FF:000130">
    <property type="entry name" value="Exportin 4"/>
    <property type="match status" value="1"/>
</dbReference>
<dbReference type="PANTHER" id="PTHR12596:SF1">
    <property type="entry name" value="EXPORTIN-4"/>
    <property type="match status" value="1"/>
</dbReference>
<dbReference type="Proteomes" id="UP001497497">
    <property type="component" value="Unassembled WGS sequence"/>
</dbReference>
<keyword evidence="11" id="KW-1185">Reference proteome</keyword>
<protein>
    <recommendedName>
        <fullName evidence="8">Exportin-4</fullName>
    </recommendedName>
</protein>
<organism evidence="10 11">
    <name type="scientific">Lymnaea stagnalis</name>
    <name type="common">Great pond snail</name>
    <name type="synonym">Helix stagnalis</name>
    <dbReference type="NCBI Taxonomy" id="6523"/>
    <lineage>
        <taxon>Eukaryota</taxon>
        <taxon>Metazoa</taxon>
        <taxon>Spiralia</taxon>
        <taxon>Lophotrochozoa</taxon>
        <taxon>Mollusca</taxon>
        <taxon>Gastropoda</taxon>
        <taxon>Heterobranchia</taxon>
        <taxon>Euthyneura</taxon>
        <taxon>Panpulmonata</taxon>
        <taxon>Hygrophila</taxon>
        <taxon>Lymnaeoidea</taxon>
        <taxon>Lymnaeidae</taxon>
        <taxon>Lymnaea</taxon>
    </lineage>
</organism>
<dbReference type="Gene3D" id="1.25.10.10">
    <property type="entry name" value="Leucine-rich Repeat Variant"/>
    <property type="match status" value="2"/>
</dbReference>
<feature type="domain" description="Importin N-terminal" evidence="9">
    <location>
        <begin position="32"/>
        <end position="98"/>
    </location>
</feature>
<evidence type="ECO:0000259" key="9">
    <source>
        <dbReference type="PROSITE" id="PS50166"/>
    </source>
</evidence>
<dbReference type="InterPro" id="IPR044189">
    <property type="entry name" value="XPO4/7-like"/>
</dbReference>
<dbReference type="GO" id="GO:0005737">
    <property type="term" value="C:cytoplasm"/>
    <property type="evidence" value="ECO:0007669"/>
    <property type="project" value="UniProtKB-SubCell"/>
</dbReference>
<evidence type="ECO:0000256" key="6">
    <source>
        <dbReference type="ARBA" id="ARBA00022927"/>
    </source>
</evidence>
<keyword evidence="5" id="KW-0963">Cytoplasm</keyword>
<accession>A0AAV2HFP4</accession>
<dbReference type="InterPro" id="IPR011989">
    <property type="entry name" value="ARM-like"/>
</dbReference>
<gene>
    <name evidence="10" type="ORF">GSLYS_00006809001</name>
</gene>
<evidence type="ECO:0000256" key="3">
    <source>
        <dbReference type="ARBA" id="ARBA00009466"/>
    </source>
</evidence>
<dbReference type="InterPro" id="IPR016024">
    <property type="entry name" value="ARM-type_fold"/>
</dbReference>
<dbReference type="InterPro" id="IPR001494">
    <property type="entry name" value="Importin-beta_N"/>
</dbReference>
<evidence type="ECO:0000313" key="10">
    <source>
        <dbReference type="EMBL" id="CAL1532791.1"/>
    </source>
</evidence>
<name>A0AAV2HFP4_LYMST</name>
<dbReference type="GO" id="GO:0031267">
    <property type="term" value="F:small GTPase binding"/>
    <property type="evidence" value="ECO:0007669"/>
    <property type="project" value="InterPro"/>
</dbReference>
<dbReference type="GO" id="GO:0005049">
    <property type="term" value="F:nuclear export signal receptor activity"/>
    <property type="evidence" value="ECO:0007669"/>
    <property type="project" value="InterPro"/>
</dbReference>
<reference evidence="10 11" key="1">
    <citation type="submission" date="2024-04" db="EMBL/GenBank/DDBJ databases">
        <authorList>
            <consortium name="Genoscope - CEA"/>
            <person name="William W."/>
        </authorList>
    </citation>
    <scope>NUCLEOTIDE SEQUENCE [LARGE SCALE GENOMIC DNA]</scope>
</reference>
<keyword evidence="7" id="KW-0539">Nucleus</keyword>
<comment type="similarity">
    <text evidence="3">Belongs to the exportin family.</text>
</comment>
<dbReference type="Pfam" id="PF25795">
    <property type="entry name" value="TPR_XPO7"/>
    <property type="match status" value="1"/>
</dbReference>
<dbReference type="GO" id="GO:0005643">
    <property type="term" value="C:nuclear pore"/>
    <property type="evidence" value="ECO:0007669"/>
    <property type="project" value="TreeGrafter"/>
</dbReference>